<gene>
    <name evidence="1" type="ORF">PATL70BA_0520</name>
</gene>
<protein>
    <submittedName>
        <fullName evidence="1">Uncharacterized protein</fullName>
    </submittedName>
</protein>
<dbReference type="KEGG" id="cbar:PATL70BA_0520"/>
<accession>A0A3P7RU98</accession>
<reference evidence="1 2" key="1">
    <citation type="submission" date="2018-09" db="EMBL/GenBank/DDBJ databases">
        <authorList>
            <person name="Postec A."/>
        </authorList>
    </citation>
    <scope>NUCLEOTIDE SEQUENCE [LARGE SCALE GENOMIC DNA]</scope>
    <source>
        <strain evidence="1">70B-A</strain>
    </source>
</reference>
<dbReference type="EMBL" id="LR130778">
    <property type="protein sequence ID" value="VDN46376.1"/>
    <property type="molecule type" value="Genomic_DNA"/>
</dbReference>
<evidence type="ECO:0000313" key="1">
    <source>
        <dbReference type="EMBL" id="VDN46376.1"/>
    </source>
</evidence>
<dbReference type="Proteomes" id="UP000279029">
    <property type="component" value="Chromosome"/>
</dbReference>
<organism evidence="1 2">
    <name type="scientific">Petrocella atlantisensis</name>
    <dbReference type="NCBI Taxonomy" id="2173034"/>
    <lineage>
        <taxon>Bacteria</taxon>
        <taxon>Bacillati</taxon>
        <taxon>Bacillota</taxon>
        <taxon>Clostridia</taxon>
        <taxon>Lachnospirales</taxon>
        <taxon>Vallitaleaceae</taxon>
        <taxon>Petrocella</taxon>
    </lineage>
</organism>
<keyword evidence="2" id="KW-1185">Reference proteome</keyword>
<dbReference type="AlphaFoldDB" id="A0A3P7RU98"/>
<name>A0A3P7RU98_9FIRM</name>
<evidence type="ECO:0000313" key="2">
    <source>
        <dbReference type="Proteomes" id="UP000279029"/>
    </source>
</evidence>
<proteinExistence type="predicted"/>
<sequence>MHKVHPHAFGKVIEVVDTFDNCEIIKSVGQADLGAI</sequence>